<feature type="compositionally biased region" description="Acidic residues" evidence="1">
    <location>
        <begin position="1"/>
        <end position="33"/>
    </location>
</feature>
<evidence type="ECO:0000313" key="2">
    <source>
        <dbReference type="EMBL" id="GFD05427.1"/>
    </source>
</evidence>
<accession>A0A699T5C2</accession>
<evidence type="ECO:0000256" key="1">
    <source>
        <dbReference type="SAM" id="MobiDB-lite"/>
    </source>
</evidence>
<sequence length="132" mass="14804">AADDDVDDQSDADDDDNDDQEDEDEQDDDDQDDNDKIQITTMMNLYIPMENSDDDSNDDEIHGMNVGGDKGPDAKDDDEELYRDVNINLEGHDVQMTDVHTTLVLEDTHVTLTPVNPDGQQQSSCSVLDLDW</sequence>
<dbReference type="EMBL" id="BKCJ011218260">
    <property type="protein sequence ID" value="GFD05427.1"/>
    <property type="molecule type" value="Genomic_DNA"/>
</dbReference>
<gene>
    <name evidence="2" type="ORF">Tci_877396</name>
</gene>
<comment type="caution">
    <text evidence="2">The sequence shown here is derived from an EMBL/GenBank/DDBJ whole genome shotgun (WGS) entry which is preliminary data.</text>
</comment>
<name>A0A699T5C2_TANCI</name>
<feature type="region of interest" description="Disordered" evidence="1">
    <location>
        <begin position="1"/>
        <end position="77"/>
    </location>
</feature>
<organism evidence="2">
    <name type="scientific">Tanacetum cinerariifolium</name>
    <name type="common">Dalmatian daisy</name>
    <name type="synonym">Chrysanthemum cinerariifolium</name>
    <dbReference type="NCBI Taxonomy" id="118510"/>
    <lineage>
        <taxon>Eukaryota</taxon>
        <taxon>Viridiplantae</taxon>
        <taxon>Streptophyta</taxon>
        <taxon>Embryophyta</taxon>
        <taxon>Tracheophyta</taxon>
        <taxon>Spermatophyta</taxon>
        <taxon>Magnoliopsida</taxon>
        <taxon>eudicotyledons</taxon>
        <taxon>Gunneridae</taxon>
        <taxon>Pentapetalae</taxon>
        <taxon>asterids</taxon>
        <taxon>campanulids</taxon>
        <taxon>Asterales</taxon>
        <taxon>Asteraceae</taxon>
        <taxon>Asteroideae</taxon>
        <taxon>Anthemideae</taxon>
        <taxon>Anthemidinae</taxon>
        <taxon>Tanacetum</taxon>
    </lineage>
</organism>
<protein>
    <submittedName>
        <fullName evidence="2">Uncharacterized protein</fullName>
    </submittedName>
</protein>
<dbReference type="AlphaFoldDB" id="A0A699T5C2"/>
<reference evidence="2" key="1">
    <citation type="journal article" date="2019" name="Sci. Rep.">
        <title>Draft genome of Tanacetum cinerariifolium, the natural source of mosquito coil.</title>
        <authorList>
            <person name="Yamashiro T."/>
            <person name="Shiraishi A."/>
            <person name="Satake H."/>
            <person name="Nakayama K."/>
        </authorList>
    </citation>
    <scope>NUCLEOTIDE SEQUENCE</scope>
</reference>
<proteinExistence type="predicted"/>
<feature type="non-terminal residue" evidence="2">
    <location>
        <position position="1"/>
    </location>
</feature>